<keyword evidence="2" id="KW-0645">Protease</keyword>
<organism evidence="2 3">
    <name type="scientific">Gossypium arboreum</name>
    <name type="common">Tree cotton</name>
    <name type="synonym">Gossypium nanking</name>
    <dbReference type="NCBI Taxonomy" id="29729"/>
    <lineage>
        <taxon>Eukaryota</taxon>
        <taxon>Viridiplantae</taxon>
        <taxon>Streptophyta</taxon>
        <taxon>Embryophyta</taxon>
        <taxon>Tracheophyta</taxon>
        <taxon>Spermatophyta</taxon>
        <taxon>Magnoliopsida</taxon>
        <taxon>eudicotyledons</taxon>
        <taxon>Gunneridae</taxon>
        <taxon>Pentapetalae</taxon>
        <taxon>rosids</taxon>
        <taxon>malvids</taxon>
        <taxon>Malvales</taxon>
        <taxon>Malvaceae</taxon>
        <taxon>Malvoideae</taxon>
        <taxon>Gossypium</taxon>
    </lineage>
</organism>
<dbReference type="GO" id="GO:0008233">
    <property type="term" value="F:peptidase activity"/>
    <property type="evidence" value="ECO:0007669"/>
    <property type="project" value="UniProtKB-KW"/>
</dbReference>
<dbReference type="EMBL" id="KN403286">
    <property type="protein sequence ID" value="KHG15246.1"/>
    <property type="molecule type" value="Genomic_DNA"/>
</dbReference>
<reference evidence="3" key="1">
    <citation type="submission" date="2014-09" db="EMBL/GenBank/DDBJ databases">
        <authorList>
            <person name="Mudge J."/>
            <person name="Ramaraj T."/>
            <person name="Lindquist I.E."/>
            <person name="Bharti A.K."/>
            <person name="Sundararajan A."/>
            <person name="Cameron C.T."/>
            <person name="Woodward J.E."/>
            <person name="May G.D."/>
            <person name="Brubaker C."/>
            <person name="Broadhvest J."/>
            <person name="Wilkins T.A."/>
        </authorList>
    </citation>
    <scope>NUCLEOTIDE SEQUENCE</scope>
    <source>
        <strain evidence="3">cv. AKA8401</strain>
    </source>
</reference>
<dbReference type="AlphaFoldDB" id="A0A0B0NVZ1"/>
<evidence type="ECO:0000313" key="2">
    <source>
        <dbReference type="EMBL" id="KHG15246.1"/>
    </source>
</evidence>
<dbReference type="Proteomes" id="UP000032142">
    <property type="component" value="Unassembled WGS sequence"/>
</dbReference>
<dbReference type="PANTHER" id="PTHR34781:SF2">
    <property type="entry name" value="TRANSMEMBRANE PROTEIN"/>
    <property type="match status" value="1"/>
</dbReference>
<sequence length="208" mass="23482">MMRRQEENHRHQDQQSRVFHELSALVLNLIRSPPIPFADQSPVPGWRSHPQYLSTTTISPAGYAWLMLGISVSLMLCGSVTFFIGFLLMPWVIGLFMVFYVAGIVSVISMLGRSILCYAMAPPPSPRKDIPVTFDGIGIASLKCDILLVGGMEGFVKRKGGWGKESGCLKRMEQHWSYCEGATHGEKEFSRFLRVLMQEMWIGLCFKY</sequence>
<proteinExistence type="predicted"/>
<gene>
    <name evidence="2" type="ORF">F383_00771</name>
</gene>
<evidence type="ECO:0000313" key="3">
    <source>
        <dbReference type="Proteomes" id="UP000032142"/>
    </source>
</evidence>
<evidence type="ECO:0000256" key="1">
    <source>
        <dbReference type="SAM" id="Phobius"/>
    </source>
</evidence>
<keyword evidence="1" id="KW-0812">Transmembrane</keyword>
<keyword evidence="3" id="KW-1185">Reference proteome</keyword>
<accession>A0A0B0NVZ1</accession>
<feature type="transmembrane region" description="Helical" evidence="1">
    <location>
        <begin position="63"/>
        <end position="85"/>
    </location>
</feature>
<feature type="transmembrane region" description="Helical" evidence="1">
    <location>
        <begin position="91"/>
        <end position="111"/>
    </location>
</feature>
<dbReference type="GO" id="GO:0006508">
    <property type="term" value="P:proteolysis"/>
    <property type="evidence" value="ECO:0007669"/>
    <property type="project" value="UniProtKB-KW"/>
</dbReference>
<protein>
    <submittedName>
        <fullName evidence="2">Protease HtpX</fullName>
    </submittedName>
</protein>
<name>A0A0B0NVZ1_GOSAR</name>
<keyword evidence="1" id="KW-1133">Transmembrane helix</keyword>
<dbReference type="PANTHER" id="PTHR34781">
    <property type="entry name" value="TRANSMEMBRANE PROTEIN"/>
    <property type="match status" value="1"/>
</dbReference>
<keyword evidence="2" id="KW-0378">Hydrolase</keyword>
<keyword evidence="1" id="KW-0472">Membrane</keyword>